<dbReference type="PROSITE" id="PS50252">
    <property type="entry name" value="TBOX_3"/>
    <property type="match status" value="1"/>
</dbReference>
<dbReference type="AlphaFoldDB" id="A0A1Y1Y078"/>
<comment type="caution">
    <text evidence="6">The sequence shown here is derived from an EMBL/GenBank/DDBJ whole genome shotgun (WGS) entry which is preliminary data.</text>
</comment>
<evidence type="ECO:0000313" key="6">
    <source>
        <dbReference type="EMBL" id="ORX91024.1"/>
    </source>
</evidence>
<dbReference type="STRING" id="1314790.A0A1Y1Y078"/>
<dbReference type="GO" id="GO:0005634">
    <property type="term" value="C:nucleus"/>
    <property type="evidence" value="ECO:0007669"/>
    <property type="project" value="InterPro"/>
</dbReference>
<proteinExistence type="predicted"/>
<dbReference type="OrthoDB" id="7442607at2759"/>
<evidence type="ECO:0000256" key="3">
    <source>
        <dbReference type="ARBA" id="ARBA00023163"/>
    </source>
</evidence>
<evidence type="ECO:0000259" key="5">
    <source>
        <dbReference type="PROSITE" id="PS50252"/>
    </source>
</evidence>
<dbReference type="Pfam" id="PF00907">
    <property type="entry name" value="T-box"/>
    <property type="match status" value="1"/>
</dbReference>
<dbReference type="GO" id="GO:0001708">
    <property type="term" value="P:cell fate specification"/>
    <property type="evidence" value="ECO:0007669"/>
    <property type="project" value="TreeGrafter"/>
</dbReference>
<dbReference type="Proteomes" id="UP000193498">
    <property type="component" value="Unassembled WGS sequence"/>
</dbReference>
<dbReference type="InterPro" id="IPR036960">
    <property type="entry name" value="T-box_sf"/>
</dbReference>
<keyword evidence="7" id="KW-1185">Reference proteome</keyword>
<dbReference type="PANTHER" id="PTHR11267">
    <property type="entry name" value="T-BOX PROTEIN-RELATED"/>
    <property type="match status" value="1"/>
</dbReference>
<dbReference type="InterPro" id="IPR046360">
    <property type="entry name" value="T-box_DNA-bd"/>
</dbReference>
<keyword evidence="1" id="KW-0805">Transcription regulation</keyword>
<dbReference type="PANTHER" id="PTHR11267:SF181">
    <property type="entry name" value="OPTOMOTOR-BLIND PROTEIN"/>
    <property type="match status" value="1"/>
</dbReference>
<keyword evidence="4" id="KW-0539">Nucleus</keyword>
<protein>
    <submittedName>
        <fullName evidence="6">T-box-domain-containing protein</fullName>
    </submittedName>
</protein>
<keyword evidence="2" id="KW-0238">DNA-binding</keyword>
<dbReference type="GO" id="GO:0045893">
    <property type="term" value="P:positive regulation of DNA-templated transcription"/>
    <property type="evidence" value="ECO:0007669"/>
    <property type="project" value="InterPro"/>
</dbReference>
<gene>
    <name evidence="6" type="ORF">K493DRAFT_304417</name>
</gene>
<dbReference type="GO" id="GO:0000785">
    <property type="term" value="C:chromatin"/>
    <property type="evidence" value="ECO:0007669"/>
    <property type="project" value="TreeGrafter"/>
</dbReference>
<dbReference type="CDD" id="cd20683">
    <property type="entry name" value="T-box_Fungi_incertae_sedis"/>
    <property type="match status" value="1"/>
</dbReference>
<dbReference type="SMART" id="SM00425">
    <property type="entry name" value="TBOX"/>
    <property type="match status" value="1"/>
</dbReference>
<dbReference type="EMBL" id="MCFE01000347">
    <property type="protein sequence ID" value="ORX91024.1"/>
    <property type="molecule type" value="Genomic_DNA"/>
</dbReference>
<accession>A0A1Y1Y078</accession>
<evidence type="ECO:0000256" key="1">
    <source>
        <dbReference type="ARBA" id="ARBA00023015"/>
    </source>
</evidence>
<dbReference type="SUPFAM" id="SSF49417">
    <property type="entry name" value="p53-like transcription factors"/>
    <property type="match status" value="1"/>
</dbReference>
<dbReference type="GO" id="GO:0000978">
    <property type="term" value="F:RNA polymerase II cis-regulatory region sequence-specific DNA binding"/>
    <property type="evidence" value="ECO:0007669"/>
    <property type="project" value="InterPro"/>
</dbReference>
<dbReference type="Gene3D" id="2.60.40.820">
    <property type="entry name" value="Transcription factor, T-box"/>
    <property type="match status" value="1"/>
</dbReference>
<evidence type="ECO:0000256" key="4">
    <source>
        <dbReference type="ARBA" id="ARBA00023242"/>
    </source>
</evidence>
<evidence type="ECO:0000256" key="2">
    <source>
        <dbReference type="ARBA" id="ARBA00023125"/>
    </source>
</evidence>
<feature type="domain" description="T-box" evidence="5">
    <location>
        <begin position="52"/>
        <end position="282"/>
    </location>
</feature>
<organism evidence="6 7">
    <name type="scientific">Basidiobolus meristosporus CBS 931.73</name>
    <dbReference type="NCBI Taxonomy" id="1314790"/>
    <lineage>
        <taxon>Eukaryota</taxon>
        <taxon>Fungi</taxon>
        <taxon>Fungi incertae sedis</taxon>
        <taxon>Zoopagomycota</taxon>
        <taxon>Entomophthoromycotina</taxon>
        <taxon>Basidiobolomycetes</taxon>
        <taxon>Basidiobolales</taxon>
        <taxon>Basidiobolaceae</taxon>
        <taxon>Basidiobolus</taxon>
    </lineage>
</organism>
<reference evidence="6 7" key="1">
    <citation type="submission" date="2016-07" db="EMBL/GenBank/DDBJ databases">
        <title>Pervasive Adenine N6-methylation of Active Genes in Fungi.</title>
        <authorList>
            <consortium name="DOE Joint Genome Institute"/>
            <person name="Mondo S.J."/>
            <person name="Dannebaum R.O."/>
            <person name="Kuo R.C."/>
            <person name="Labutti K."/>
            <person name="Haridas S."/>
            <person name="Kuo A."/>
            <person name="Salamov A."/>
            <person name="Ahrendt S.R."/>
            <person name="Lipzen A."/>
            <person name="Sullivan W."/>
            <person name="Andreopoulos W.B."/>
            <person name="Clum A."/>
            <person name="Lindquist E."/>
            <person name="Daum C."/>
            <person name="Ramamoorthy G.K."/>
            <person name="Gryganskyi A."/>
            <person name="Culley D."/>
            <person name="Magnuson J.K."/>
            <person name="James T.Y."/>
            <person name="O'Malley M.A."/>
            <person name="Stajich J.E."/>
            <person name="Spatafora J.W."/>
            <person name="Visel A."/>
            <person name="Grigoriev I.V."/>
        </authorList>
    </citation>
    <scope>NUCLEOTIDE SEQUENCE [LARGE SCALE GENOMIC DNA]</scope>
    <source>
        <strain evidence="6 7">CBS 931.73</strain>
    </source>
</reference>
<name>A0A1Y1Y078_9FUNG</name>
<dbReference type="InParanoid" id="A0A1Y1Y078"/>
<dbReference type="InterPro" id="IPR001699">
    <property type="entry name" value="TF_T-box"/>
</dbReference>
<sequence length="486" mass="54519">MNNLHTGDFSYTKLQNPMDPSGPAVTIQTTPQVVSTPIVGGTVEQQRGALHLEEASLWKQFNSIANEMIITKTGRCLFPSLKFKATDLDPYALYKIKLDFEQISPERFKFRNDEWVVVHSDVSKSQPQPYTMSEKKRPGLECWITREYTHPDSPQSGKSLNLFGMNSTGAYWVKNGVSFTKVKLTNRLENSIDNKVLNNGSFMDCRRSAFDPEFALPDGYFPLKTFHKYQPRVHLIKLNEGIQQEKTFVFEEAAFIAVTHYQNNAVNQLKKQYNPHAKGFRIIEGEDAKIFSTRSRTLKRSVESEEARIPKRYLALSTQEKSNVEGNNHKVLSEPSAASKKKLIIKADPYGLTPLDKTTSVIQLPPPTPTIAPSAPPTTRHSLQQYEKAIMSNGLNSFCISNASAVPYSNHIGTKQANLLPSISPRHSCKNSENRGSIVQLPPLGTSYEDPILLTSKVSSAATSLLLLSDRPLHFRETRKTQGFTN</sequence>
<dbReference type="InterPro" id="IPR008967">
    <property type="entry name" value="p53-like_TF_DNA-bd_sf"/>
</dbReference>
<keyword evidence="3" id="KW-0804">Transcription</keyword>
<dbReference type="GO" id="GO:0000981">
    <property type="term" value="F:DNA-binding transcription factor activity, RNA polymerase II-specific"/>
    <property type="evidence" value="ECO:0007669"/>
    <property type="project" value="TreeGrafter"/>
</dbReference>
<evidence type="ECO:0000313" key="7">
    <source>
        <dbReference type="Proteomes" id="UP000193498"/>
    </source>
</evidence>